<keyword evidence="6" id="KW-0406">Ion transport</keyword>
<evidence type="ECO:0000256" key="14">
    <source>
        <dbReference type="SAM" id="Phobius"/>
    </source>
</evidence>
<proteinExistence type="predicted"/>
<evidence type="ECO:0000256" key="3">
    <source>
        <dbReference type="ARBA" id="ARBA00022692"/>
    </source>
</evidence>
<dbReference type="InterPro" id="IPR038050">
    <property type="entry name" value="Neuro_actylchol_rec"/>
</dbReference>
<evidence type="ECO:0000256" key="9">
    <source>
        <dbReference type="ARBA" id="ARBA00023170"/>
    </source>
</evidence>
<dbReference type="InterPro" id="IPR036719">
    <property type="entry name" value="Neuro-gated_channel_TM_sf"/>
</dbReference>
<dbReference type="Gene3D" id="1.20.58.390">
    <property type="entry name" value="Neurotransmitter-gated ion-channel transmembrane domain"/>
    <property type="match status" value="2"/>
</dbReference>
<keyword evidence="7 14" id="KW-0472">Membrane</keyword>
<evidence type="ECO:0000256" key="11">
    <source>
        <dbReference type="ARBA" id="ARBA00023286"/>
    </source>
</evidence>
<dbReference type="Pfam" id="PF02932">
    <property type="entry name" value="Neur_chan_memb"/>
    <property type="match status" value="1"/>
</dbReference>
<keyword evidence="12" id="KW-0407">Ion channel</keyword>
<dbReference type="CDD" id="cd19051">
    <property type="entry name" value="LGIC_TM_cation"/>
    <property type="match status" value="1"/>
</dbReference>
<dbReference type="SUPFAM" id="SSF63712">
    <property type="entry name" value="Nicotinic receptor ligand binding domain-like"/>
    <property type="match status" value="1"/>
</dbReference>
<dbReference type="Gene3D" id="2.70.170.10">
    <property type="entry name" value="Neurotransmitter-gated ion-channel ligand-binding domain"/>
    <property type="match status" value="1"/>
</dbReference>
<dbReference type="SUPFAM" id="SSF90112">
    <property type="entry name" value="Neurotransmitter-gated ion-channel transmembrane pore"/>
    <property type="match status" value="1"/>
</dbReference>
<evidence type="ECO:0000256" key="13">
    <source>
        <dbReference type="ARBA" id="ARBA00034099"/>
    </source>
</evidence>
<dbReference type="PANTHER" id="PTHR18945">
    <property type="entry name" value="NEUROTRANSMITTER GATED ION CHANNEL"/>
    <property type="match status" value="1"/>
</dbReference>
<evidence type="ECO:0000259" key="16">
    <source>
        <dbReference type="Pfam" id="PF02932"/>
    </source>
</evidence>
<name>A0ABQ9ELY5_TEGGR</name>
<dbReference type="InterPro" id="IPR036734">
    <property type="entry name" value="Neur_chan_lig-bd_sf"/>
</dbReference>
<feature type="domain" description="Neurotransmitter-gated ion-channel transmembrane" evidence="16">
    <location>
        <begin position="248"/>
        <end position="478"/>
    </location>
</feature>
<evidence type="ECO:0000256" key="1">
    <source>
        <dbReference type="ARBA" id="ARBA00022448"/>
    </source>
</evidence>
<evidence type="ECO:0000256" key="8">
    <source>
        <dbReference type="ARBA" id="ARBA00023157"/>
    </source>
</evidence>
<feature type="transmembrane region" description="Helical" evidence="14">
    <location>
        <begin position="462"/>
        <end position="485"/>
    </location>
</feature>
<dbReference type="InterPro" id="IPR002394">
    <property type="entry name" value="Nicotinic_acetylcholine_rcpt"/>
</dbReference>
<dbReference type="NCBIfam" id="TIGR00860">
    <property type="entry name" value="LIC"/>
    <property type="match status" value="1"/>
</dbReference>
<dbReference type="PRINTS" id="PR00254">
    <property type="entry name" value="NICOTINICR"/>
</dbReference>
<evidence type="ECO:0000256" key="5">
    <source>
        <dbReference type="ARBA" id="ARBA00023018"/>
    </source>
</evidence>
<dbReference type="CDD" id="cd18997">
    <property type="entry name" value="LGIC_ECD_nAChR"/>
    <property type="match status" value="1"/>
</dbReference>
<feature type="transmembrane region" description="Helical" evidence="14">
    <location>
        <begin position="303"/>
        <end position="328"/>
    </location>
</feature>
<dbReference type="InterPro" id="IPR006029">
    <property type="entry name" value="Neurotrans-gated_channel_TM"/>
</dbReference>
<evidence type="ECO:0000313" key="18">
    <source>
        <dbReference type="Proteomes" id="UP001217089"/>
    </source>
</evidence>
<feature type="transmembrane region" description="Helical" evidence="14">
    <location>
        <begin position="273"/>
        <end position="291"/>
    </location>
</feature>
<keyword evidence="4 14" id="KW-1133">Transmembrane helix</keyword>
<evidence type="ECO:0000259" key="15">
    <source>
        <dbReference type="Pfam" id="PF02931"/>
    </source>
</evidence>
<evidence type="ECO:0000256" key="6">
    <source>
        <dbReference type="ARBA" id="ARBA00023065"/>
    </source>
</evidence>
<evidence type="ECO:0000256" key="10">
    <source>
        <dbReference type="ARBA" id="ARBA00023180"/>
    </source>
</evidence>
<dbReference type="PRINTS" id="PR00252">
    <property type="entry name" value="NRIONCHANNEL"/>
</dbReference>
<feature type="transmembrane region" description="Helical" evidence="14">
    <location>
        <begin position="244"/>
        <end position="267"/>
    </location>
</feature>
<evidence type="ECO:0000256" key="7">
    <source>
        <dbReference type="ARBA" id="ARBA00023136"/>
    </source>
</evidence>
<reference evidence="17 18" key="1">
    <citation type="submission" date="2022-12" db="EMBL/GenBank/DDBJ databases">
        <title>Chromosome-level genome of Tegillarca granosa.</title>
        <authorList>
            <person name="Kim J."/>
        </authorList>
    </citation>
    <scope>NUCLEOTIDE SEQUENCE [LARGE SCALE GENOMIC DNA]</scope>
    <source>
        <strain evidence="17">Teg-2019</strain>
        <tissue evidence="17">Adductor muscle</tissue>
    </source>
</reference>
<keyword evidence="11" id="KW-1071">Ligand-gated ion channel</keyword>
<keyword evidence="9" id="KW-0675">Receptor</keyword>
<keyword evidence="18" id="KW-1185">Reference proteome</keyword>
<keyword evidence="3 14" id="KW-0812">Transmembrane</keyword>
<dbReference type="InterPro" id="IPR006202">
    <property type="entry name" value="Neur_chan_lig-bd"/>
</dbReference>
<organism evidence="17 18">
    <name type="scientific">Tegillarca granosa</name>
    <name type="common">Malaysian cockle</name>
    <name type="synonym">Anadara granosa</name>
    <dbReference type="NCBI Taxonomy" id="220873"/>
    <lineage>
        <taxon>Eukaryota</taxon>
        <taxon>Metazoa</taxon>
        <taxon>Spiralia</taxon>
        <taxon>Lophotrochozoa</taxon>
        <taxon>Mollusca</taxon>
        <taxon>Bivalvia</taxon>
        <taxon>Autobranchia</taxon>
        <taxon>Pteriomorphia</taxon>
        <taxon>Arcoida</taxon>
        <taxon>Arcoidea</taxon>
        <taxon>Arcidae</taxon>
        <taxon>Tegillarca</taxon>
    </lineage>
</organism>
<protein>
    <submittedName>
        <fullName evidence="17">Uncharacterized protein</fullName>
    </submittedName>
</protein>
<keyword evidence="2" id="KW-1003">Cell membrane</keyword>
<gene>
    <name evidence="17" type="ORF">KUTeg_018520</name>
</gene>
<comment type="subcellular location">
    <subcellularLocation>
        <location evidence="13">Synaptic cell membrane</location>
        <topology evidence="13">Multi-pass membrane protein</topology>
    </subcellularLocation>
</comment>
<dbReference type="Pfam" id="PF02931">
    <property type="entry name" value="Neur_chan_LBD"/>
    <property type="match status" value="1"/>
</dbReference>
<comment type="caution">
    <text evidence="17">The sequence shown here is derived from an EMBL/GenBank/DDBJ whole genome shotgun (WGS) entry which is preliminary data.</text>
</comment>
<feature type="non-terminal residue" evidence="17">
    <location>
        <position position="1"/>
    </location>
</feature>
<accession>A0ABQ9ELY5</accession>
<feature type="domain" description="Neurotransmitter-gated ion-channel ligand-binding" evidence="15">
    <location>
        <begin position="35"/>
        <end position="241"/>
    </location>
</feature>
<evidence type="ECO:0000256" key="12">
    <source>
        <dbReference type="ARBA" id="ARBA00023303"/>
    </source>
</evidence>
<keyword evidence="1" id="KW-0813">Transport</keyword>
<evidence type="ECO:0000256" key="4">
    <source>
        <dbReference type="ARBA" id="ARBA00022989"/>
    </source>
</evidence>
<dbReference type="EMBL" id="JARBDR010000903">
    <property type="protein sequence ID" value="KAJ8304937.1"/>
    <property type="molecule type" value="Genomic_DNA"/>
</dbReference>
<dbReference type="Proteomes" id="UP001217089">
    <property type="component" value="Unassembled WGS sequence"/>
</dbReference>
<evidence type="ECO:0000256" key="2">
    <source>
        <dbReference type="ARBA" id="ARBA00022475"/>
    </source>
</evidence>
<dbReference type="InterPro" id="IPR006201">
    <property type="entry name" value="Neur_channel"/>
</dbReference>
<keyword evidence="8" id="KW-1015">Disulfide bond</keyword>
<keyword evidence="10" id="KW-0325">Glycoprotein</keyword>
<sequence>YFGEFKISKKLQNRTFSSEKFQICINKTVPGMTDEQRLFTSLMRGYDKNTRPIFNASFPVNVSIGITLTQIFDVDERNQVLTTNIWLDQEWKDQKLSWNPADYNGLAVLRVPCTKIWLPDIVLYNSAEDYTQGYMEALAMVSSDGNVFWPPIVKFRSTCSIDTTYFPFDDQICKMKFGSWAYDGFQVDVLNRSTGVELSNFVHNGEWELVDVKAIRNVVHYPCCPEPFPDVTFTIHIRRRTLYYTYNIIIPCVMLSVLTLLGFWMRPDSGEKVTLGLTVLLAFSVFMLLIAENMPPTSNHVPLIGIYLTTSMSLTSLSVIFAVLTSNINHRGFKELDLPGWFRSAIILLAKVMCMKLTYINRQSSDEIKMVQLRCAMKEPYSGMKTTFSNDSGCNLIEYENGDPPQYRPSQNTRRNNVQDKSWELEEILRRLQIIIQKEEEKEKSEDLCKKWIEAAEVIDRFLFWGFVTATSASTIIILVVMPLMKTVET</sequence>
<evidence type="ECO:0000313" key="17">
    <source>
        <dbReference type="EMBL" id="KAJ8304937.1"/>
    </source>
</evidence>
<feature type="transmembrane region" description="Helical" evidence="14">
    <location>
        <begin position="340"/>
        <end position="360"/>
    </location>
</feature>
<keyword evidence="5" id="KW-0770">Synapse</keyword>